<dbReference type="PROSITE" id="PS50075">
    <property type="entry name" value="CARRIER"/>
    <property type="match status" value="1"/>
</dbReference>
<dbReference type="RefSeq" id="WP_258024754.1">
    <property type="nucleotide sequence ID" value="NZ_WTFF01000173.1"/>
</dbReference>
<dbReference type="Proteomes" id="UP000812013">
    <property type="component" value="Unassembled WGS sequence"/>
</dbReference>
<keyword evidence="1" id="KW-0596">Phosphopantetheine</keyword>
<comment type="caution">
    <text evidence="6">The sequence shown here is derived from an EMBL/GenBank/DDBJ whole genome shotgun (WGS) entry which is preliminary data.</text>
</comment>
<dbReference type="InterPro" id="IPR020806">
    <property type="entry name" value="PKS_PP-bd"/>
</dbReference>
<dbReference type="SMART" id="SM00823">
    <property type="entry name" value="PKS_PP"/>
    <property type="match status" value="1"/>
</dbReference>
<dbReference type="InterPro" id="IPR009081">
    <property type="entry name" value="PP-bd_ACP"/>
</dbReference>
<keyword evidence="3" id="KW-0808">Transferase</keyword>
<evidence type="ECO:0000256" key="4">
    <source>
        <dbReference type="ARBA" id="ARBA00023268"/>
    </source>
</evidence>
<keyword evidence="4" id="KW-0511">Multifunctional enzyme</keyword>
<evidence type="ECO:0000313" key="7">
    <source>
        <dbReference type="Proteomes" id="UP000812013"/>
    </source>
</evidence>
<sequence>PQAAAEAGRDAAAAPQESLARQLAGLPAYERTRALSDLVRAHTAAALGLAGPEAVEAGRGFLDMGLDSLTAVQLRNRLGTATGLRLPTTLVFDHPTPAALAAHLDGLLTEDEVPPPVLGELDHLETTLRTLAGDGAAEVLRADVRTRLQGLLALLDPAPAGAAPGTPADAAGLDSASADEIFDFIRAEFGR</sequence>
<accession>A0ABS6Z9V1</accession>
<keyword evidence="7" id="KW-1185">Reference proteome</keyword>
<proteinExistence type="predicted"/>
<protein>
    <submittedName>
        <fullName evidence="6">Polyketide synthase</fullName>
    </submittedName>
</protein>
<gene>
    <name evidence="6" type="ORF">GPJ59_22395</name>
</gene>
<dbReference type="SUPFAM" id="SSF47336">
    <property type="entry name" value="ACP-like"/>
    <property type="match status" value="1"/>
</dbReference>
<reference evidence="6 7" key="1">
    <citation type="submission" date="2019-12" db="EMBL/GenBank/DDBJ databases">
        <title>Genome sequence of Streptomyces bambusae.</title>
        <authorList>
            <person name="Bansal K."/>
            <person name="Choksket S."/>
            <person name="Korpole S."/>
            <person name="Patil P.B."/>
        </authorList>
    </citation>
    <scope>NUCLEOTIDE SEQUENCE [LARGE SCALE GENOMIC DNA]</scope>
    <source>
        <strain evidence="6 7">SK60</strain>
    </source>
</reference>
<dbReference type="Gene3D" id="1.10.1200.10">
    <property type="entry name" value="ACP-like"/>
    <property type="match status" value="1"/>
</dbReference>
<dbReference type="InterPro" id="IPR050091">
    <property type="entry name" value="PKS_NRPS_Biosynth_Enz"/>
</dbReference>
<dbReference type="Pfam" id="PF00550">
    <property type="entry name" value="PP-binding"/>
    <property type="match status" value="1"/>
</dbReference>
<dbReference type="PROSITE" id="PS00012">
    <property type="entry name" value="PHOSPHOPANTETHEINE"/>
    <property type="match status" value="1"/>
</dbReference>
<evidence type="ECO:0000313" key="6">
    <source>
        <dbReference type="EMBL" id="MBW5484552.1"/>
    </source>
</evidence>
<dbReference type="EMBL" id="WTFF01000173">
    <property type="protein sequence ID" value="MBW5484552.1"/>
    <property type="molecule type" value="Genomic_DNA"/>
</dbReference>
<feature type="domain" description="Carrier" evidence="5">
    <location>
        <begin position="33"/>
        <end position="108"/>
    </location>
</feature>
<dbReference type="SMART" id="SM01294">
    <property type="entry name" value="PKS_PP_betabranch"/>
    <property type="match status" value="1"/>
</dbReference>
<evidence type="ECO:0000256" key="3">
    <source>
        <dbReference type="ARBA" id="ARBA00022679"/>
    </source>
</evidence>
<name>A0ABS6Z9V1_9ACTN</name>
<dbReference type="InterPro" id="IPR036736">
    <property type="entry name" value="ACP-like_sf"/>
</dbReference>
<feature type="non-terminal residue" evidence="6">
    <location>
        <position position="1"/>
    </location>
</feature>
<evidence type="ECO:0000256" key="1">
    <source>
        <dbReference type="ARBA" id="ARBA00022450"/>
    </source>
</evidence>
<evidence type="ECO:0000259" key="5">
    <source>
        <dbReference type="PROSITE" id="PS50075"/>
    </source>
</evidence>
<evidence type="ECO:0000256" key="2">
    <source>
        <dbReference type="ARBA" id="ARBA00022553"/>
    </source>
</evidence>
<dbReference type="PANTHER" id="PTHR43775">
    <property type="entry name" value="FATTY ACID SYNTHASE"/>
    <property type="match status" value="1"/>
</dbReference>
<keyword evidence="2" id="KW-0597">Phosphoprotein</keyword>
<dbReference type="PANTHER" id="PTHR43775:SF51">
    <property type="entry name" value="INACTIVE PHENOLPHTHIOCEROL SYNTHESIS POLYKETIDE SYNTHASE TYPE I PKS1-RELATED"/>
    <property type="match status" value="1"/>
</dbReference>
<dbReference type="InterPro" id="IPR006162">
    <property type="entry name" value="Ppantetheine_attach_site"/>
</dbReference>
<organism evidence="6 7">
    <name type="scientific">Streptomyces bambusae</name>
    <dbReference type="NCBI Taxonomy" id="1550616"/>
    <lineage>
        <taxon>Bacteria</taxon>
        <taxon>Bacillati</taxon>
        <taxon>Actinomycetota</taxon>
        <taxon>Actinomycetes</taxon>
        <taxon>Kitasatosporales</taxon>
        <taxon>Streptomycetaceae</taxon>
        <taxon>Streptomyces</taxon>
    </lineage>
</organism>